<organism evidence="2 3">
    <name type="scientific">Fibroporia radiculosa</name>
    <dbReference type="NCBI Taxonomy" id="599839"/>
    <lineage>
        <taxon>Eukaryota</taxon>
        <taxon>Fungi</taxon>
        <taxon>Dikarya</taxon>
        <taxon>Basidiomycota</taxon>
        <taxon>Agaricomycotina</taxon>
        <taxon>Agaricomycetes</taxon>
        <taxon>Polyporales</taxon>
        <taxon>Fibroporiaceae</taxon>
        <taxon>Fibroporia</taxon>
    </lineage>
</organism>
<dbReference type="EMBL" id="HE797114">
    <property type="protein sequence ID" value="CCM03430.1"/>
    <property type="molecule type" value="Genomic_DNA"/>
</dbReference>
<protein>
    <submittedName>
        <fullName evidence="2">Uncharacterized protein</fullName>
    </submittedName>
</protein>
<dbReference type="GeneID" id="24098341"/>
<dbReference type="AlphaFoldDB" id="J4GR91"/>
<sequence length="251" mass="27190">MADVRDFTEDVAQNVPTVPVLLGSTRRTRVLLTGVHAATALAFALPASRNPYIVFGAAYAGALVWMLDEHSPRARFRWSFHSQTVVGVVWAAAQAARRWLGAWEKGMAYWQKRISRRQECTQKPPDSLHASEPEGRLRSPRTQGARRVELRLRLPLGAGALSRGATPDVDPAQTGGGHSVRARARVLEDAGASLASPEMPVWQSPPSVCRTRSVILREPDDPCIIRSACVAAPAVPKADVFGPDGEASCMP</sequence>
<dbReference type="InParanoid" id="J4GR91"/>
<keyword evidence="3" id="KW-1185">Reference proteome</keyword>
<dbReference type="Gene3D" id="1.20.120.1780">
    <property type="entry name" value="UbiA prenyltransferase"/>
    <property type="match status" value="1"/>
</dbReference>
<dbReference type="OrthoDB" id="2662217at2759"/>
<accession>J4GR91</accession>
<feature type="region of interest" description="Disordered" evidence="1">
    <location>
        <begin position="118"/>
        <end position="144"/>
    </location>
</feature>
<dbReference type="Proteomes" id="UP000006352">
    <property type="component" value="Unassembled WGS sequence"/>
</dbReference>
<dbReference type="HOGENOM" id="CLU_1107158_0_0_1"/>
<name>J4GR91_9APHY</name>
<reference evidence="2 3" key="1">
    <citation type="journal article" date="2012" name="Appl. Environ. Microbiol.">
        <title>Short-read sequencing for genomic analysis of the brown rot fungus Fibroporia radiculosa.</title>
        <authorList>
            <person name="Tang J.D."/>
            <person name="Perkins A.D."/>
            <person name="Sonstegard T.S."/>
            <person name="Schroeder S.G."/>
            <person name="Burgess S.C."/>
            <person name="Diehl S.V."/>
        </authorList>
    </citation>
    <scope>NUCLEOTIDE SEQUENCE [LARGE SCALE GENOMIC DNA]</scope>
    <source>
        <strain evidence="2 3">TFFH 294</strain>
    </source>
</reference>
<gene>
    <name evidence="2" type="ORF">FIBRA_05561</name>
</gene>
<evidence type="ECO:0000313" key="2">
    <source>
        <dbReference type="EMBL" id="CCM03430.1"/>
    </source>
</evidence>
<evidence type="ECO:0000313" key="3">
    <source>
        <dbReference type="Proteomes" id="UP000006352"/>
    </source>
</evidence>
<proteinExistence type="predicted"/>
<dbReference type="RefSeq" id="XP_012182713.1">
    <property type="nucleotide sequence ID" value="XM_012327323.1"/>
</dbReference>
<evidence type="ECO:0000256" key="1">
    <source>
        <dbReference type="SAM" id="MobiDB-lite"/>
    </source>
</evidence>